<reference evidence="2 3" key="1">
    <citation type="submission" date="2018-10" db="EMBL/GenBank/DDBJ databases">
        <title>Isolation from cow dung.</title>
        <authorList>
            <person name="Ling L."/>
        </authorList>
    </citation>
    <scope>NUCLEOTIDE SEQUENCE [LARGE SCALE GENOMIC DNA]</scope>
    <source>
        <strain evidence="2 3">NEAU-LL90</strain>
    </source>
</reference>
<feature type="transmembrane region" description="Helical" evidence="1">
    <location>
        <begin position="93"/>
        <end position="117"/>
    </location>
</feature>
<proteinExistence type="predicted"/>
<comment type="caution">
    <text evidence="2">The sequence shown here is derived from an EMBL/GenBank/DDBJ whole genome shotgun (WGS) entry which is preliminary data.</text>
</comment>
<keyword evidence="3" id="KW-1185">Reference proteome</keyword>
<name>A0A3M2LB75_9NOCA</name>
<dbReference type="Proteomes" id="UP000279275">
    <property type="component" value="Unassembled WGS sequence"/>
</dbReference>
<keyword evidence="1" id="KW-1133">Transmembrane helix</keyword>
<accession>A0A3M2LB75</accession>
<feature type="transmembrane region" description="Helical" evidence="1">
    <location>
        <begin position="54"/>
        <end position="73"/>
    </location>
</feature>
<dbReference type="RefSeq" id="WP_122189018.1">
    <property type="nucleotide sequence ID" value="NZ_RFFH01000006.1"/>
</dbReference>
<sequence length="119" mass="12665">MIFALAFAGLPMAFWALGARTAWGRFIGVLAFAGLAAAEWESITGRWGQVGQGAGALLFALLALALAISAPFLEVRYLRVRSEPSRSADTRIFLGQSLGFAYSALIILGFVAMILIVTL</sequence>
<evidence type="ECO:0000256" key="1">
    <source>
        <dbReference type="SAM" id="Phobius"/>
    </source>
</evidence>
<dbReference type="EMBL" id="RFFH01000006">
    <property type="protein sequence ID" value="RMI31888.1"/>
    <property type="molecule type" value="Genomic_DNA"/>
</dbReference>
<dbReference type="AlphaFoldDB" id="A0A3M2LB75"/>
<keyword evidence="1" id="KW-0812">Transmembrane</keyword>
<protein>
    <submittedName>
        <fullName evidence="2">Uncharacterized protein</fullName>
    </submittedName>
</protein>
<gene>
    <name evidence="2" type="ORF">EBN03_17105</name>
</gene>
<evidence type="ECO:0000313" key="2">
    <source>
        <dbReference type="EMBL" id="RMI31888.1"/>
    </source>
</evidence>
<keyword evidence="1" id="KW-0472">Membrane</keyword>
<organism evidence="2 3">
    <name type="scientific">Nocardia stercoris</name>
    <dbReference type="NCBI Taxonomy" id="2483361"/>
    <lineage>
        <taxon>Bacteria</taxon>
        <taxon>Bacillati</taxon>
        <taxon>Actinomycetota</taxon>
        <taxon>Actinomycetes</taxon>
        <taxon>Mycobacteriales</taxon>
        <taxon>Nocardiaceae</taxon>
        <taxon>Nocardia</taxon>
    </lineage>
</organism>
<evidence type="ECO:0000313" key="3">
    <source>
        <dbReference type="Proteomes" id="UP000279275"/>
    </source>
</evidence>